<dbReference type="RefSeq" id="XP_002678304.1">
    <property type="nucleotide sequence ID" value="XM_002678258.1"/>
</dbReference>
<dbReference type="AlphaFoldDB" id="D2VBY6"/>
<accession>D2VBY6</accession>
<dbReference type="GeneID" id="8849194"/>
<dbReference type="EMBL" id="GG738862">
    <property type="protein sequence ID" value="EFC45560.1"/>
    <property type="molecule type" value="Genomic_DNA"/>
</dbReference>
<reference evidence="1 2" key="1">
    <citation type="journal article" date="2010" name="Cell">
        <title>The genome of Naegleria gruberi illuminates early eukaryotic versatility.</title>
        <authorList>
            <person name="Fritz-Laylin L.K."/>
            <person name="Prochnik S.E."/>
            <person name="Ginger M.L."/>
            <person name="Dacks J.B."/>
            <person name="Carpenter M.L."/>
            <person name="Field M.C."/>
            <person name="Kuo A."/>
            <person name="Paredez A."/>
            <person name="Chapman J."/>
            <person name="Pham J."/>
            <person name="Shu S."/>
            <person name="Neupane R."/>
            <person name="Cipriano M."/>
            <person name="Mancuso J."/>
            <person name="Tu H."/>
            <person name="Salamov A."/>
            <person name="Lindquist E."/>
            <person name="Shapiro H."/>
            <person name="Lucas S."/>
            <person name="Grigoriev I.V."/>
            <person name="Cande W.Z."/>
            <person name="Fulton C."/>
            <person name="Rokhsar D.S."/>
            <person name="Dawson S.C."/>
        </authorList>
    </citation>
    <scope>NUCLEOTIDE SEQUENCE [LARGE SCALE GENOMIC DNA]</scope>
    <source>
        <strain evidence="1 2">NEG-M</strain>
    </source>
</reference>
<dbReference type="KEGG" id="ngr:NAEGRDRAFT_66382"/>
<organism evidence="2">
    <name type="scientific">Naegleria gruberi</name>
    <name type="common">Amoeba</name>
    <dbReference type="NCBI Taxonomy" id="5762"/>
    <lineage>
        <taxon>Eukaryota</taxon>
        <taxon>Discoba</taxon>
        <taxon>Heterolobosea</taxon>
        <taxon>Tetramitia</taxon>
        <taxon>Eutetramitia</taxon>
        <taxon>Vahlkampfiidae</taxon>
        <taxon>Naegleria</taxon>
    </lineage>
</organism>
<dbReference type="InParanoid" id="D2VBY6"/>
<evidence type="ECO:0000313" key="1">
    <source>
        <dbReference type="EMBL" id="EFC45560.1"/>
    </source>
</evidence>
<dbReference type="Proteomes" id="UP000006671">
    <property type="component" value="Unassembled WGS sequence"/>
</dbReference>
<name>D2VBY6_NAEGR</name>
<gene>
    <name evidence="1" type="ORF">NAEGRDRAFT_66382</name>
</gene>
<evidence type="ECO:0000313" key="2">
    <source>
        <dbReference type="Proteomes" id="UP000006671"/>
    </source>
</evidence>
<sequence length="204" mass="24196">MEEPRFLNIDCMFGLLSPHQQYSLLNNLMINLHQDKLSVQFPTEVVQDRILTFSEDRVDFYVCMMVMRGLLKELVHREILINNQKRTVKQDESWICFAQKLCCLEYDDGVKEGEVSYETRKLVAELYNTFLWRQVPIDKSKLSKTLHKNCNFYHWSAMIDYVMSNVLFKHVTPGLVILEHCSFDDKGEYHKHQGKCYITTHCFI</sequence>
<protein>
    <submittedName>
        <fullName evidence="1">Predicted protein</fullName>
    </submittedName>
</protein>
<keyword evidence="2" id="KW-1185">Reference proteome</keyword>
<dbReference type="VEuPathDB" id="AmoebaDB:NAEGRDRAFT_66382"/>
<proteinExistence type="predicted"/>